<evidence type="ECO:0000313" key="2">
    <source>
        <dbReference type="Proteomes" id="UP001164539"/>
    </source>
</evidence>
<proteinExistence type="predicted"/>
<reference evidence="1 2" key="1">
    <citation type="journal article" date="2023" name="Science">
        <title>Complex scaffold remodeling in plant triterpene biosynthesis.</title>
        <authorList>
            <person name="De La Pena R."/>
            <person name="Hodgson H."/>
            <person name="Liu J.C."/>
            <person name="Stephenson M.J."/>
            <person name="Martin A.C."/>
            <person name="Owen C."/>
            <person name="Harkess A."/>
            <person name="Leebens-Mack J."/>
            <person name="Jimenez L.E."/>
            <person name="Osbourn A."/>
            <person name="Sattely E.S."/>
        </authorList>
    </citation>
    <scope>NUCLEOTIDE SEQUENCE [LARGE SCALE GENOMIC DNA]</scope>
    <source>
        <strain evidence="2">cv. JPN11</strain>
        <tissue evidence="1">Leaf</tissue>
    </source>
</reference>
<keyword evidence="2" id="KW-1185">Reference proteome</keyword>
<gene>
    <name evidence="1" type="ORF">OWV82_007014</name>
</gene>
<dbReference type="EMBL" id="CM051396">
    <property type="protein sequence ID" value="KAJ4723675.1"/>
    <property type="molecule type" value="Genomic_DNA"/>
</dbReference>
<accession>A0ACC1YM23</accession>
<sequence>MLLFLRSLVSSYTSSSIRDSRPCSRFHILGKFILVSSLRNLHCLLVDQCIQRFLDQKPAPACSSTQILLHDFSDIHGVGIVNTFLCFGFQQVRV</sequence>
<name>A0ACC1YM23_MELAZ</name>
<evidence type="ECO:0000313" key="1">
    <source>
        <dbReference type="EMBL" id="KAJ4723675.1"/>
    </source>
</evidence>
<dbReference type="Proteomes" id="UP001164539">
    <property type="component" value="Chromosome 3"/>
</dbReference>
<protein>
    <submittedName>
        <fullName evidence="1">Uncharacterized protein</fullName>
    </submittedName>
</protein>
<organism evidence="1 2">
    <name type="scientific">Melia azedarach</name>
    <name type="common">Chinaberry tree</name>
    <dbReference type="NCBI Taxonomy" id="155640"/>
    <lineage>
        <taxon>Eukaryota</taxon>
        <taxon>Viridiplantae</taxon>
        <taxon>Streptophyta</taxon>
        <taxon>Embryophyta</taxon>
        <taxon>Tracheophyta</taxon>
        <taxon>Spermatophyta</taxon>
        <taxon>Magnoliopsida</taxon>
        <taxon>eudicotyledons</taxon>
        <taxon>Gunneridae</taxon>
        <taxon>Pentapetalae</taxon>
        <taxon>rosids</taxon>
        <taxon>malvids</taxon>
        <taxon>Sapindales</taxon>
        <taxon>Meliaceae</taxon>
        <taxon>Melia</taxon>
    </lineage>
</organism>
<comment type="caution">
    <text evidence="1">The sequence shown here is derived from an EMBL/GenBank/DDBJ whole genome shotgun (WGS) entry which is preliminary data.</text>
</comment>